<evidence type="ECO:0000256" key="3">
    <source>
        <dbReference type="ARBA" id="ARBA00023002"/>
    </source>
</evidence>
<dbReference type="Pfam" id="PF13806">
    <property type="entry name" value="Rieske_2"/>
    <property type="match status" value="1"/>
</dbReference>
<keyword evidence="4" id="KW-0408">Iron</keyword>
<dbReference type="InterPro" id="IPR036922">
    <property type="entry name" value="Rieske_2Fe-2S_sf"/>
</dbReference>
<dbReference type="InterPro" id="IPR017881">
    <property type="entry name" value="NirD"/>
</dbReference>
<evidence type="ECO:0000259" key="7">
    <source>
        <dbReference type="PROSITE" id="PS51296"/>
    </source>
</evidence>
<keyword evidence="3" id="KW-0560">Oxidoreductase</keyword>
<gene>
    <name evidence="8" type="primary">nirD</name>
    <name evidence="8" type="ORF">MIU77_17605</name>
</gene>
<proteinExistence type="predicted"/>
<dbReference type="PANTHER" id="PTHR40562">
    <property type="match status" value="1"/>
</dbReference>
<dbReference type="Gene3D" id="2.102.10.10">
    <property type="entry name" value="Rieske [2Fe-2S] iron-sulphur domain"/>
    <property type="match status" value="1"/>
</dbReference>
<keyword evidence="2" id="KW-0479">Metal-binding</keyword>
<organism evidence="8 9">
    <name type="scientific">Mycolicibacillus parakoreensis</name>
    <dbReference type="NCBI Taxonomy" id="1069221"/>
    <lineage>
        <taxon>Bacteria</taxon>
        <taxon>Bacillati</taxon>
        <taxon>Actinomycetota</taxon>
        <taxon>Actinomycetes</taxon>
        <taxon>Mycobacteriales</taxon>
        <taxon>Mycobacteriaceae</taxon>
        <taxon>Mycolicibacillus</taxon>
    </lineage>
</organism>
<evidence type="ECO:0000256" key="1">
    <source>
        <dbReference type="ARBA" id="ARBA00022714"/>
    </source>
</evidence>
<dbReference type="SUPFAM" id="SSF50022">
    <property type="entry name" value="ISP domain"/>
    <property type="match status" value="1"/>
</dbReference>
<keyword evidence="5" id="KW-0411">Iron-sulfur</keyword>
<dbReference type="NCBIfam" id="TIGR02378">
    <property type="entry name" value="nirD_assim_sml"/>
    <property type="match status" value="1"/>
</dbReference>
<dbReference type="PROSITE" id="PS51296">
    <property type="entry name" value="RIESKE"/>
    <property type="match status" value="1"/>
</dbReference>
<protein>
    <submittedName>
        <fullName evidence="8">Nitrite reductase small subunit NirD</fullName>
    </submittedName>
</protein>
<evidence type="ECO:0000313" key="9">
    <source>
        <dbReference type="Proteomes" id="UP001055200"/>
    </source>
</evidence>
<evidence type="ECO:0000256" key="5">
    <source>
        <dbReference type="ARBA" id="ARBA00023014"/>
    </source>
</evidence>
<dbReference type="PANTHER" id="PTHR40562:SF1">
    <property type="entry name" value="NITRITE REDUCTASE (NADH) SMALL SUBUNIT"/>
    <property type="match status" value="1"/>
</dbReference>
<dbReference type="Proteomes" id="UP001055200">
    <property type="component" value="Chromosome"/>
</dbReference>
<dbReference type="InterPro" id="IPR017941">
    <property type="entry name" value="Rieske_2Fe-2S"/>
</dbReference>
<evidence type="ECO:0000256" key="6">
    <source>
        <dbReference type="ARBA" id="ARBA00023063"/>
    </source>
</evidence>
<dbReference type="PROSITE" id="PS51300">
    <property type="entry name" value="NIRD"/>
    <property type="match status" value="1"/>
</dbReference>
<keyword evidence="1" id="KW-0001">2Fe-2S</keyword>
<evidence type="ECO:0000256" key="4">
    <source>
        <dbReference type="ARBA" id="ARBA00023004"/>
    </source>
</evidence>
<evidence type="ECO:0000256" key="2">
    <source>
        <dbReference type="ARBA" id="ARBA00022723"/>
    </source>
</evidence>
<keyword evidence="6" id="KW-0534">Nitrate assimilation</keyword>
<reference evidence="8" key="1">
    <citation type="submission" date="2022-08" db="EMBL/GenBank/DDBJ databases">
        <title>Complete genome sequence of 14 non-tuberculosis mycobacteria type-strains.</title>
        <authorList>
            <person name="Igarashi Y."/>
            <person name="Osugi A."/>
            <person name="Mitarai S."/>
        </authorList>
    </citation>
    <scope>NUCLEOTIDE SEQUENCE</scope>
    <source>
        <strain evidence="8">DSM 45575</strain>
    </source>
</reference>
<dbReference type="RefSeq" id="WP_240170893.1">
    <property type="nucleotide sequence ID" value="NZ_CP092365.1"/>
</dbReference>
<dbReference type="EMBL" id="CP092365">
    <property type="protein sequence ID" value="ULN52621.1"/>
    <property type="molecule type" value="Genomic_DNA"/>
</dbReference>
<feature type="domain" description="Rieske" evidence="7">
    <location>
        <begin position="25"/>
        <end position="126"/>
    </location>
</feature>
<keyword evidence="9" id="KW-1185">Reference proteome</keyword>
<dbReference type="InterPro" id="IPR012748">
    <property type="entry name" value="Rieske-like_NirD"/>
</dbReference>
<accession>A0ABY3U4C5</accession>
<name>A0ABY3U4C5_9MYCO</name>
<sequence>MTLLHEIAHRSADDAPGATAATAWTAACGYDRLIPNRGVGVLLAGGAQAALFRLDDGALRAIGNIDPFFGAAVLSRGLVGDRGGRRVVCSPLQKQAFDLDDGRCLDDPRVAVPVYRVRLDDDGRVHIGAAR</sequence>
<evidence type="ECO:0000313" key="8">
    <source>
        <dbReference type="EMBL" id="ULN52621.1"/>
    </source>
</evidence>